<comment type="caution">
    <text evidence="1">The sequence shown here is derived from an EMBL/GenBank/DDBJ whole genome shotgun (WGS) entry which is preliminary data.</text>
</comment>
<evidence type="ECO:0000313" key="2">
    <source>
        <dbReference type="Proteomes" id="UP001172155"/>
    </source>
</evidence>
<accession>A0AA40KAK2</accession>
<gene>
    <name evidence="1" type="ORF">B0T18DRAFT_403487</name>
</gene>
<evidence type="ECO:0000313" key="1">
    <source>
        <dbReference type="EMBL" id="KAK0751831.1"/>
    </source>
</evidence>
<protein>
    <submittedName>
        <fullName evidence="1">Uncharacterized protein</fullName>
    </submittedName>
</protein>
<dbReference type="AlphaFoldDB" id="A0AA40KAK2"/>
<reference evidence="1" key="1">
    <citation type="submission" date="2023-06" db="EMBL/GenBank/DDBJ databases">
        <title>Genome-scale phylogeny and comparative genomics of the fungal order Sordariales.</title>
        <authorList>
            <consortium name="Lawrence Berkeley National Laboratory"/>
            <person name="Hensen N."/>
            <person name="Bonometti L."/>
            <person name="Westerberg I."/>
            <person name="Brannstrom I.O."/>
            <person name="Guillou S."/>
            <person name="Cros-Aarteil S."/>
            <person name="Calhoun S."/>
            <person name="Haridas S."/>
            <person name="Kuo A."/>
            <person name="Mondo S."/>
            <person name="Pangilinan J."/>
            <person name="Riley R."/>
            <person name="LaButti K."/>
            <person name="Andreopoulos B."/>
            <person name="Lipzen A."/>
            <person name="Chen C."/>
            <person name="Yanf M."/>
            <person name="Daum C."/>
            <person name="Ng V."/>
            <person name="Clum A."/>
            <person name="Steindorff A."/>
            <person name="Ohm R."/>
            <person name="Martin F."/>
            <person name="Silar P."/>
            <person name="Natvig D."/>
            <person name="Lalanne C."/>
            <person name="Gautier V."/>
            <person name="Ament-velasquez S.L."/>
            <person name="Kruys A."/>
            <person name="Hutchinson M.I."/>
            <person name="Powell A.J."/>
            <person name="Barry K."/>
            <person name="Miller A.N."/>
            <person name="Grigoriev I.V."/>
            <person name="Debuchy R."/>
            <person name="Gladieux P."/>
            <person name="Thoren M.H."/>
            <person name="Johannesson H."/>
        </authorList>
    </citation>
    <scope>NUCLEOTIDE SEQUENCE</scope>
    <source>
        <strain evidence="1">SMH3187-1</strain>
    </source>
</reference>
<name>A0AA40KAK2_9PEZI</name>
<organism evidence="1 2">
    <name type="scientific">Schizothecium vesticola</name>
    <dbReference type="NCBI Taxonomy" id="314040"/>
    <lineage>
        <taxon>Eukaryota</taxon>
        <taxon>Fungi</taxon>
        <taxon>Dikarya</taxon>
        <taxon>Ascomycota</taxon>
        <taxon>Pezizomycotina</taxon>
        <taxon>Sordariomycetes</taxon>
        <taxon>Sordariomycetidae</taxon>
        <taxon>Sordariales</taxon>
        <taxon>Schizotheciaceae</taxon>
        <taxon>Schizothecium</taxon>
    </lineage>
</organism>
<dbReference type="EMBL" id="JAUKUD010000002">
    <property type="protein sequence ID" value="KAK0751831.1"/>
    <property type="molecule type" value="Genomic_DNA"/>
</dbReference>
<proteinExistence type="predicted"/>
<sequence length="104" mass="11356">MAAKTIAQEYGRPAWMAMVFGERASMRQRPGNRGGERGEVLFGGLMFAHLQLMALSCLGASSWWCRSSFGFGHVFGAWGGFHVGNAARMAVVSRVGCARWQATR</sequence>
<keyword evidence="2" id="KW-1185">Reference proteome</keyword>
<dbReference type="Proteomes" id="UP001172155">
    <property type="component" value="Unassembled WGS sequence"/>
</dbReference>